<keyword evidence="2" id="KW-1185">Reference proteome</keyword>
<organism evidence="1 2">
    <name type="scientific">Mesorhizobium shonense</name>
    <dbReference type="NCBI Taxonomy" id="1209948"/>
    <lineage>
        <taxon>Bacteria</taxon>
        <taxon>Pseudomonadati</taxon>
        <taxon>Pseudomonadota</taxon>
        <taxon>Alphaproteobacteria</taxon>
        <taxon>Hyphomicrobiales</taxon>
        <taxon>Phyllobacteriaceae</taxon>
        <taxon>Mesorhizobium</taxon>
    </lineage>
</organism>
<gene>
    <name evidence="1" type="ORF">ABID26_005657</name>
</gene>
<comment type="caution">
    <text evidence="1">The sequence shown here is derived from an EMBL/GenBank/DDBJ whole genome shotgun (WGS) entry which is preliminary data.</text>
</comment>
<sequence length="110" mass="11570">MLDRLGFRTAGWSFSLVTRHTAVAWRTSNLPPFSALEHPRAPLNFGESHEKASLSTAATMLVGGPSALAQSAAVAPFANSAKLDTATSVKTVSSASAFDIESSQPEQSHQ</sequence>
<dbReference type="EMBL" id="JBEPLM010000013">
    <property type="protein sequence ID" value="MET3596240.1"/>
    <property type="molecule type" value="Genomic_DNA"/>
</dbReference>
<reference evidence="1 2" key="1">
    <citation type="submission" date="2024-06" db="EMBL/GenBank/DDBJ databases">
        <title>Genomic Encyclopedia of Type Strains, Phase IV (KMG-IV): sequencing the most valuable type-strain genomes for metagenomic binning, comparative biology and taxonomic classification.</title>
        <authorList>
            <person name="Goeker M."/>
        </authorList>
    </citation>
    <scope>NUCLEOTIDE SEQUENCE [LARGE SCALE GENOMIC DNA]</scope>
    <source>
        <strain evidence="1 2">DSM 29846</strain>
    </source>
</reference>
<dbReference type="Proteomes" id="UP001549036">
    <property type="component" value="Unassembled WGS sequence"/>
</dbReference>
<proteinExistence type="predicted"/>
<evidence type="ECO:0000313" key="2">
    <source>
        <dbReference type="Proteomes" id="UP001549036"/>
    </source>
</evidence>
<dbReference type="RefSeq" id="WP_292302747.1">
    <property type="nucleotide sequence ID" value="NZ_JBEPLM010000013.1"/>
</dbReference>
<name>A0ABV2I078_9HYPH</name>
<evidence type="ECO:0000313" key="1">
    <source>
        <dbReference type="EMBL" id="MET3596240.1"/>
    </source>
</evidence>
<accession>A0ABV2I078</accession>
<protein>
    <submittedName>
        <fullName evidence="1">Uncharacterized protein</fullName>
    </submittedName>
</protein>